<proteinExistence type="predicted"/>
<dbReference type="GeneID" id="87815314"/>
<sequence length="388" mass="44045">MTAIELLLHECIRQLEKEVKVRRSRPQLGVRIEFWLPPKQTLPSGRPSVNEWRKATKSFISGLPKTETEWREKREALSLSTTDDVLRAVDYLTTIRLDNNSCSKTHTTELSLQLALTAFGRNVGTNLALENVRRNTSRFLPLIFLAACCMAIYDGHSEDSVNDAQREFLRASRGRCDEEPKGLAKDRAAVRWLVGEMQRQFRRGLRHRAFELFFSVKGRGIHFYKDNCPKDPDANAEFSELIPFCDPPPEIQASLPFFIPSSCSTLEVGGGKLTRALQRVRLIESLATQQSAKRMWLLRCLPPKLEASPRRGHFERRTLANKITAHFHRSQSFEYSRNVTSLFTCMEPIRLLATVCCPGDGADDSGARVAAQVNWLRFMRIKSPPAAG</sequence>
<evidence type="ECO:0000313" key="1">
    <source>
        <dbReference type="EMBL" id="KAK4139256.1"/>
    </source>
</evidence>
<protein>
    <submittedName>
        <fullName evidence="1">Uncharacterized protein</fullName>
    </submittedName>
</protein>
<dbReference type="AlphaFoldDB" id="A0AAN6UUW2"/>
<dbReference type="RefSeq" id="XP_062632627.1">
    <property type="nucleotide sequence ID" value="XM_062778701.1"/>
</dbReference>
<organism evidence="1 2">
    <name type="scientific">Dichotomopilus funicola</name>
    <dbReference type="NCBI Taxonomy" id="1934379"/>
    <lineage>
        <taxon>Eukaryota</taxon>
        <taxon>Fungi</taxon>
        <taxon>Dikarya</taxon>
        <taxon>Ascomycota</taxon>
        <taxon>Pezizomycotina</taxon>
        <taxon>Sordariomycetes</taxon>
        <taxon>Sordariomycetidae</taxon>
        <taxon>Sordariales</taxon>
        <taxon>Chaetomiaceae</taxon>
        <taxon>Dichotomopilus</taxon>
    </lineage>
</organism>
<dbReference type="EMBL" id="MU853675">
    <property type="protein sequence ID" value="KAK4139256.1"/>
    <property type="molecule type" value="Genomic_DNA"/>
</dbReference>
<name>A0AAN6UUW2_9PEZI</name>
<keyword evidence="2" id="KW-1185">Reference proteome</keyword>
<reference evidence="1" key="2">
    <citation type="submission" date="2023-05" db="EMBL/GenBank/DDBJ databases">
        <authorList>
            <consortium name="Lawrence Berkeley National Laboratory"/>
            <person name="Steindorff A."/>
            <person name="Hensen N."/>
            <person name="Bonometti L."/>
            <person name="Westerberg I."/>
            <person name="Brannstrom I.O."/>
            <person name="Guillou S."/>
            <person name="Cros-Aarteil S."/>
            <person name="Calhoun S."/>
            <person name="Haridas S."/>
            <person name="Kuo A."/>
            <person name="Mondo S."/>
            <person name="Pangilinan J."/>
            <person name="Riley R."/>
            <person name="Labutti K."/>
            <person name="Andreopoulos B."/>
            <person name="Lipzen A."/>
            <person name="Chen C."/>
            <person name="Yanf M."/>
            <person name="Daum C."/>
            <person name="Ng V."/>
            <person name="Clum A."/>
            <person name="Ohm R."/>
            <person name="Martin F."/>
            <person name="Silar P."/>
            <person name="Natvig D."/>
            <person name="Lalanne C."/>
            <person name="Gautier V."/>
            <person name="Ament-Velasquez S.L."/>
            <person name="Kruys A."/>
            <person name="Hutchinson M.I."/>
            <person name="Powell A.J."/>
            <person name="Barry K."/>
            <person name="Miller A.N."/>
            <person name="Grigoriev I.V."/>
            <person name="Debuchy R."/>
            <person name="Gladieux P."/>
            <person name="Thoren M.H."/>
            <person name="Johannesson H."/>
        </authorList>
    </citation>
    <scope>NUCLEOTIDE SEQUENCE</scope>
    <source>
        <strain evidence="1">CBS 141.50</strain>
    </source>
</reference>
<gene>
    <name evidence="1" type="ORF">C8A04DRAFT_16021</name>
</gene>
<evidence type="ECO:0000313" key="2">
    <source>
        <dbReference type="Proteomes" id="UP001302676"/>
    </source>
</evidence>
<dbReference type="Proteomes" id="UP001302676">
    <property type="component" value="Unassembled WGS sequence"/>
</dbReference>
<comment type="caution">
    <text evidence="1">The sequence shown here is derived from an EMBL/GenBank/DDBJ whole genome shotgun (WGS) entry which is preliminary data.</text>
</comment>
<accession>A0AAN6UUW2</accession>
<reference evidence="1" key="1">
    <citation type="journal article" date="2023" name="Mol. Phylogenet. Evol.">
        <title>Genome-scale phylogeny and comparative genomics of the fungal order Sordariales.</title>
        <authorList>
            <person name="Hensen N."/>
            <person name="Bonometti L."/>
            <person name="Westerberg I."/>
            <person name="Brannstrom I.O."/>
            <person name="Guillou S."/>
            <person name="Cros-Aarteil S."/>
            <person name="Calhoun S."/>
            <person name="Haridas S."/>
            <person name="Kuo A."/>
            <person name="Mondo S."/>
            <person name="Pangilinan J."/>
            <person name="Riley R."/>
            <person name="LaButti K."/>
            <person name="Andreopoulos B."/>
            <person name="Lipzen A."/>
            <person name="Chen C."/>
            <person name="Yan M."/>
            <person name="Daum C."/>
            <person name="Ng V."/>
            <person name="Clum A."/>
            <person name="Steindorff A."/>
            <person name="Ohm R.A."/>
            <person name="Martin F."/>
            <person name="Silar P."/>
            <person name="Natvig D.O."/>
            <person name="Lalanne C."/>
            <person name="Gautier V."/>
            <person name="Ament-Velasquez S.L."/>
            <person name="Kruys A."/>
            <person name="Hutchinson M.I."/>
            <person name="Powell A.J."/>
            <person name="Barry K."/>
            <person name="Miller A.N."/>
            <person name="Grigoriev I.V."/>
            <person name="Debuchy R."/>
            <person name="Gladieux P."/>
            <person name="Hiltunen Thoren M."/>
            <person name="Johannesson H."/>
        </authorList>
    </citation>
    <scope>NUCLEOTIDE SEQUENCE</scope>
    <source>
        <strain evidence="1">CBS 141.50</strain>
    </source>
</reference>